<dbReference type="Proteomes" id="UP000236291">
    <property type="component" value="Unassembled WGS sequence"/>
</dbReference>
<dbReference type="ExpressionAtlas" id="A0A2K3N198">
    <property type="expression patterns" value="baseline"/>
</dbReference>
<name>A0A2K3N198_TRIPR</name>
<dbReference type="GO" id="GO:0016197">
    <property type="term" value="P:endosomal transport"/>
    <property type="evidence" value="ECO:0007669"/>
    <property type="project" value="TreeGrafter"/>
</dbReference>
<dbReference type="PANTHER" id="PTHR21481">
    <property type="entry name" value="PROTEIN CLEC16A"/>
    <property type="match status" value="1"/>
</dbReference>
<dbReference type="GO" id="GO:0005770">
    <property type="term" value="C:late endosome"/>
    <property type="evidence" value="ECO:0007669"/>
    <property type="project" value="TreeGrafter"/>
</dbReference>
<proteinExistence type="predicted"/>
<reference evidence="1 2" key="1">
    <citation type="journal article" date="2014" name="Am. J. Bot.">
        <title>Genome assembly and annotation for red clover (Trifolium pratense; Fabaceae).</title>
        <authorList>
            <person name="Istvanek J."/>
            <person name="Jaros M."/>
            <person name="Krenek A."/>
            <person name="Repkova J."/>
        </authorList>
    </citation>
    <scope>NUCLEOTIDE SEQUENCE [LARGE SCALE GENOMIC DNA]</scope>
    <source>
        <strain evidence="2">cv. Tatra</strain>
        <tissue evidence="1">Young leaves</tissue>
    </source>
</reference>
<dbReference type="GO" id="GO:0005794">
    <property type="term" value="C:Golgi apparatus"/>
    <property type="evidence" value="ECO:0007669"/>
    <property type="project" value="TreeGrafter"/>
</dbReference>
<dbReference type="AlphaFoldDB" id="A0A2K3N198"/>
<reference evidence="1 2" key="2">
    <citation type="journal article" date="2017" name="Front. Plant Sci.">
        <title>Gene Classification and Mining of Molecular Markers Useful in Red Clover (Trifolium pratense) Breeding.</title>
        <authorList>
            <person name="Istvanek J."/>
            <person name="Dluhosova J."/>
            <person name="Dluhos P."/>
            <person name="Patkova L."/>
            <person name="Nedelnik J."/>
            <person name="Repkova J."/>
        </authorList>
    </citation>
    <scope>NUCLEOTIDE SEQUENCE [LARGE SCALE GENOMIC DNA]</scope>
    <source>
        <strain evidence="2">cv. Tatra</strain>
        <tissue evidence="1">Young leaves</tissue>
    </source>
</reference>
<evidence type="ECO:0008006" key="3">
    <source>
        <dbReference type="Google" id="ProtNLM"/>
    </source>
</evidence>
<sequence length="233" mass="25763">MIRAAVRAVTLNVYHVGDDSVNRYITSAPHTDYFSNLVSFFKKQCMDLNRLISETLKNPGPDSNSTITAAVDEIEDNLYYFSDVISAGIPDVERLITDSILTLLIFPVLLPSLRTVAVNHVGQDMQSDVVTSLYLLCCILRIVKIKDLANTIVAALYYPLESFTKCSEGQVNGYIPDHGFKSESDGIDNDNLAKNNKKRLVVHVPCSSSFSDFHAQSITMLNNGSSSNASLRY</sequence>
<dbReference type="GO" id="GO:0007034">
    <property type="term" value="P:vacuolar transport"/>
    <property type="evidence" value="ECO:0007669"/>
    <property type="project" value="TreeGrafter"/>
</dbReference>
<dbReference type="InterPro" id="IPR039272">
    <property type="entry name" value="CLEC16A/TT9"/>
</dbReference>
<dbReference type="PANTHER" id="PTHR21481:SF4">
    <property type="entry name" value="PROTEIN TRANSPARENT TESTA 9"/>
    <property type="match status" value="1"/>
</dbReference>
<evidence type="ECO:0000313" key="1">
    <source>
        <dbReference type="EMBL" id="PNX96823.1"/>
    </source>
</evidence>
<comment type="caution">
    <text evidence="1">The sequence shown here is derived from an EMBL/GenBank/DDBJ whole genome shotgun (WGS) entry which is preliminary data.</text>
</comment>
<gene>
    <name evidence="1" type="ORF">L195_g020037</name>
</gene>
<dbReference type="GO" id="GO:1901096">
    <property type="term" value="P:regulation of autophagosome maturation"/>
    <property type="evidence" value="ECO:0007669"/>
    <property type="project" value="TreeGrafter"/>
</dbReference>
<dbReference type="EMBL" id="ASHM01014903">
    <property type="protein sequence ID" value="PNX96823.1"/>
    <property type="molecule type" value="Genomic_DNA"/>
</dbReference>
<organism evidence="1 2">
    <name type="scientific">Trifolium pratense</name>
    <name type="common">Red clover</name>
    <dbReference type="NCBI Taxonomy" id="57577"/>
    <lineage>
        <taxon>Eukaryota</taxon>
        <taxon>Viridiplantae</taxon>
        <taxon>Streptophyta</taxon>
        <taxon>Embryophyta</taxon>
        <taxon>Tracheophyta</taxon>
        <taxon>Spermatophyta</taxon>
        <taxon>Magnoliopsida</taxon>
        <taxon>eudicotyledons</taxon>
        <taxon>Gunneridae</taxon>
        <taxon>Pentapetalae</taxon>
        <taxon>rosids</taxon>
        <taxon>fabids</taxon>
        <taxon>Fabales</taxon>
        <taxon>Fabaceae</taxon>
        <taxon>Papilionoideae</taxon>
        <taxon>50 kb inversion clade</taxon>
        <taxon>NPAAA clade</taxon>
        <taxon>Hologalegina</taxon>
        <taxon>IRL clade</taxon>
        <taxon>Trifolieae</taxon>
        <taxon>Trifolium</taxon>
    </lineage>
</organism>
<accession>A0A2K3N198</accession>
<evidence type="ECO:0000313" key="2">
    <source>
        <dbReference type="Proteomes" id="UP000236291"/>
    </source>
</evidence>
<protein>
    <recommendedName>
        <fullName evidence="3">FPL domain-containing protein</fullName>
    </recommendedName>
</protein>